<evidence type="ECO:0000313" key="1">
    <source>
        <dbReference type="EMBL" id="MFD1031823.1"/>
    </source>
</evidence>
<dbReference type="Proteomes" id="UP001597109">
    <property type="component" value="Unassembled WGS sequence"/>
</dbReference>
<sequence>MYKTLPTSVKSNITRSITKVFEQYMAEINWEEKLYNINDFLIIWRNYIIHDSKWYKELSDEVKTSSEFHEELALKMNQTITRILNEPPTKEQIERIEVLQKNKTPEFNYSCKAEAAFVEIKLEQLN</sequence>
<organism evidence="1 2">
    <name type="scientific">Metaplanococcus flavidus</name>
    <dbReference type="NCBI Taxonomy" id="569883"/>
    <lineage>
        <taxon>Bacteria</taxon>
        <taxon>Bacillati</taxon>
        <taxon>Bacillota</taxon>
        <taxon>Bacilli</taxon>
        <taxon>Bacillales</taxon>
        <taxon>Caryophanaceae</taxon>
        <taxon>Metaplanococcus</taxon>
    </lineage>
</organism>
<protein>
    <submittedName>
        <fullName evidence="1">Uncharacterized protein</fullName>
    </submittedName>
</protein>
<evidence type="ECO:0000313" key="2">
    <source>
        <dbReference type="Proteomes" id="UP001597109"/>
    </source>
</evidence>
<reference evidence="2" key="1">
    <citation type="journal article" date="2019" name="Int. J. Syst. Evol. Microbiol.">
        <title>The Global Catalogue of Microorganisms (GCM) 10K type strain sequencing project: providing services to taxonomists for standard genome sequencing and annotation.</title>
        <authorList>
            <consortium name="The Broad Institute Genomics Platform"/>
            <consortium name="The Broad Institute Genome Sequencing Center for Infectious Disease"/>
            <person name="Wu L."/>
            <person name="Ma J."/>
        </authorList>
    </citation>
    <scope>NUCLEOTIDE SEQUENCE [LARGE SCALE GENOMIC DNA]</scope>
    <source>
        <strain evidence="2">CCUG 56756</strain>
    </source>
</reference>
<name>A0ABW3LB19_9BACL</name>
<comment type="caution">
    <text evidence="1">The sequence shown here is derived from an EMBL/GenBank/DDBJ whole genome shotgun (WGS) entry which is preliminary data.</text>
</comment>
<keyword evidence="2" id="KW-1185">Reference proteome</keyword>
<dbReference type="RefSeq" id="WP_144841177.1">
    <property type="nucleotide sequence ID" value="NZ_JBHTKI010000014.1"/>
</dbReference>
<dbReference type="EMBL" id="JBHTKI010000014">
    <property type="protein sequence ID" value="MFD1031823.1"/>
    <property type="molecule type" value="Genomic_DNA"/>
</dbReference>
<accession>A0ABW3LB19</accession>
<proteinExistence type="predicted"/>
<gene>
    <name evidence="1" type="ORF">ACFQ1X_10320</name>
</gene>